<gene>
    <name evidence="3" type="ORF">ACE1B6_16225</name>
</gene>
<dbReference type="Gene3D" id="3.40.50.300">
    <property type="entry name" value="P-loop containing nucleotide triphosphate hydrolases"/>
    <property type="match status" value="1"/>
</dbReference>
<protein>
    <submittedName>
        <fullName evidence="3">NB-ARC domain-containing protein</fullName>
    </submittedName>
</protein>
<feature type="domain" description="NB-ARC" evidence="1">
    <location>
        <begin position="411"/>
        <end position="591"/>
    </location>
</feature>
<name>A0ABV4YD90_9CYAN</name>
<organism evidence="3 4">
    <name type="scientific">Floridaenema fluviatile BLCC-F154</name>
    <dbReference type="NCBI Taxonomy" id="3153640"/>
    <lineage>
        <taxon>Bacteria</taxon>
        <taxon>Bacillati</taxon>
        <taxon>Cyanobacteriota</taxon>
        <taxon>Cyanophyceae</taxon>
        <taxon>Oscillatoriophycideae</taxon>
        <taxon>Aerosakkonematales</taxon>
        <taxon>Aerosakkonemataceae</taxon>
        <taxon>Floridanema</taxon>
        <taxon>Floridanema fluviatile</taxon>
    </lineage>
</organism>
<keyword evidence="4" id="KW-1185">Reference proteome</keyword>
<dbReference type="PANTHER" id="PTHR23155:SF1152">
    <property type="entry name" value="AAA+ ATPASE DOMAIN-CONTAINING PROTEIN"/>
    <property type="match status" value="1"/>
</dbReference>
<evidence type="ECO:0000259" key="2">
    <source>
        <dbReference type="Pfam" id="PF20694"/>
    </source>
</evidence>
<sequence length="734" mass="83332">MGSLEGFTFGSILAGLISGLWTNLTDRTLTPAYKSFINYLNQGGRPVNHDLQKAVKRSLLKASKSLALECRNELAGRFPTFHAWWPFFPKQHRSEVRWLNRQLAQWSKDLKAIERVESFETPIQLPEDIGLLLTSENTLSLNIFQKIKDKFLAEALKGNEPACYVEKVKRERAGLFQLVCIYFADELKNNQQVSNIFEGQLLVKINDNLNAHINASQRVKPLTLQDLEEALSNVNQVMIKLRDKLVDVEKIVDEGFTKVTSGIEEIKVRLNKPNDSGTISSSRYRLAVVINAETFSVIYEAQAKAIIAYLREVSCDSSLTIVGIERGSIILVLEGSEKGIKQLEDLHKSAQLAEILGLRVRDVQRVDSQAKTTQETAKISIDSYLTSQSQIEKILQKKLNIAPEEKLFGIEENLEILRQYLQDTEGSWFISVTGAGGIGKTSIVEKLVRENTAKLGFEKLAWITAKRRALNPEIGEIELIGDNLNVDSMIIEIARQLEIILPPALEHQFTYLQEKLQSVRYLVVIDNLETLEEYQTLFAKFEFHNAKKNFRPSKVIFTSRVKLQGSRIDFREKEIRGLSENASLELIRYKGNDIERIKNATARQLLPIYDKTEGNPLLIKLVVSLIRRYDSPLDEIIDFIRSENKLLAYLYGEAIDSISDNANRVLSAMTNYSHSSAVPYQKLKNTSGLGDNELKEAIQECVRLSLLLPLPHQIHEEPRYSIHNLLYEYLNGPS</sequence>
<dbReference type="PANTHER" id="PTHR23155">
    <property type="entry name" value="DISEASE RESISTANCE PROTEIN RP"/>
    <property type="match status" value="1"/>
</dbReference>
<dbReference type="SUPFAM" id="SSF52540">
    <property type="entry name" value="P-loop containing nucleoside triphosphate hydrolases"/>
    <property type="match status" value="1"/>
</dbReference>
<dbReference type="RefSeq" id="WP_413258290.1">
    <property type="nucleotide sequence ID" value="NZ_JBHFNS010000062.1"/>
</dbReference>
<dbReference type="InterPro" id="IPR027417">
    <property type="entry name" value="P-loop_NTPase"/>
</dbReference>
<dbReference type="Pfam" id="PF20694">
    <property type="entry name" value="TRADD-like_N"/>
    <property type="match status" value="1"/>
</dbReference>
<dbReference type="PRINTS" id="PR00364">
    <property type="entry name" value="DISEASERSIST"/>
</dbReference>
<dbReference type="Proteomes" id="UP001576776">
    <property type="component" value="Unassembled WGS sequence"/>
</dbReference>
<accession>A0ABV4YD90</accession>
<dbReference type="InterPro" id="IPR002182">
    <property type="entry name" value="NB-ARC"/>
</dbReference>
<dbReference type="Pfam" id="PF00931">
    <property type="entry name" value="NB-ARC"/>
    <property type="match status" value="1"/>
</dbReference>
<feature type="domain" description="TRADD-like N-terminal" evidence="2">
    <location>
        <begin position="302"/>
        <end position="364"/>
    </location>
</feature>
<dbReference type="InterPro" id="IPR049341">
    <property type="entry name" value="TRADD-like_N"/>
</dbReference>
<dbReference type="InterPro" id="IPR044974">
    <property type="entry name" value="Disease_R_plants"/>
</dbReference>
<dbReference type="EMBL" id="JBHFNS010000062">
    <property type="protein sequence ID" value="MFB2936797.1"/>
    <property type="molecule type" value="Genomic_DNA"/>
</dbReference>
<evidence type="ECO:0000313" key="3">
    <source>
        <dbReference type="EMBL" id="MFB2936797.1"/>
    </source>
</evidence>
<proteinExistence type="predicted"/>
<evidence type="ECO:0000313" key="4">
    <source>
        <dbReference type="Proteomes" id="UP001576776"/>
    </source>
</evidence>
<reference evidence="3 4" key="1">
    <citation type="submission" date="2024-09" db="EMBL/GenBank/DDBJ databases">
        <title>Floridaenema gen nov. (Aerosakkonemataceae, Aerosakkonematales ord. nov., Cyanobacteria) from benthic tropical and subtropical fresh waters, with the description of four new species.</title>
        <authorList>
            <person name="Moretto J.A."/>
            <person name="Berthold D.E."/>
            <person name="Lefler F.W."/>
            <person name="Huang I.-S."/>
            <person name="Laughinghouse H. IV."/>
        </authorList>
    </citation>
    <scope>NUCLEOTIDE SEQUENCE [LARGE SCALE GENOMIC DNA]</scope>
    <source>
        <strain evidence="3 4">BLCC-F154</strain>
    </source>
</reference>
<evidence type="ECO:0000259" key="1">
    <source>
        <dbReference type="Pfam" id="PF00931"/>
    </source>
</evidence>
<comment type="caution">
    <text evidence="3">The sequence shown here is derived from an EMBL/GenBank/DDBJ whole genome shotgun (WGS) entry which is preliminary data.</text>
</comment>